<dbReference type="EMBL" id="JACKTY010000020">
    <property type="protein sequence ID" value="MCV7225974.1"/>
    <property type="molecule type" value="Genomic_DNA"/>
</dbReference>
<dbReference type="InterPro" id="IPR001303">
    <property type="entry name" value="Aldolase_II/adducin_N"/>
</dbReference>
<feature type="domain" description="Class II aldolase/adducin N-terminal" evidence="2">
    <location>
        <begin position="32"/>
        <end position="211"/>
    </location>
</feature>
<keyword evidence="4" id="KW-1185">Reference proteome</keyword>
<dbReference type="Proteomes" id="UP001526201">
    <property type="component" value="Unassembled WGS sequence"/>
</dbReference>
<dbReference type="SMART" id="SM01007">
    <property type="entry name" value="Aldolase_II"/>
    <property type="match status" value="1"/>
</dbReference>
<reference evidence="3 4" key="1">
    <citation type="journal article" date="2022" name="BMC Genomics">
        <title>Comparative genome analysis of mycobacteria focusing on tRNA and non-coding RNA.</title>
        <authorList>
            <person name="Behra P.R.K."/>
            <person name="Pettersson B.M.F."/>
            <person name="Ramesh M."/>
            <person name="Das S."/>
            <person name="Dasgupta S."/>
            <person name="Kirsebom L.A."/>
        </authorList>
    </citation>
    <scope>NUCLEOTIDE SEQUENCE [LARGE SCALE GENOMIC DNA]</scope>
    <source>
        <strain evidence="3 4">DSM 44078</strain>
    </source>
</reference>
<name>A0ABT3C916_9MYCO</name>
<evidence type="ECO:0000256" key="1">
    <source>
        <dbReference type="ARBA" id="ARBA00037961"/>
    </source>
</evidence>
<dbReference type="SUPFAM" id="SSF53639">
    <property type="entry name" value="AraD/HMP-PK domain-like"/>
    <property type="match status" value="1"/>
</dbReference>
<dbReference type="InterPro" id="IPR036409">
    <property type="entry name" value="Aldolase_II/adducin_N_sf"/>
</dbReference>
<protein>
    <submittedName>
        <fullName evidence="3">Class II aldolase/adducin family protein</fullName>
    </submittedName>
</protein>
<dbReference type="RefSeq" id="WP_264066811.1">
    <property type="nucleotide sequence ID" value="NZ_JACKTY010000020.1"/>
</dbReference>
<evidence type="ECO:0000313" key="3">
    <source>
        <dbReference type="EMBL" id="MCV7225974.1"/>
    </source>
</evidence>
<comment type="similarity">
    <text evidence="1">Belongs to the aldolase class II family.</text>
</comment>
<dbReference type="Gene3D" id="3.40.225.10">
    <property type="entry name" value="Class II aldolase/adducin N-terminal domain"/>
    <property type="match status" value="1"/>
</dbReference>
<dbReference type="InterPro" id="IPR051017">
    <property type="entry name" value="Aldolase-II_Adducin_sf"/>
</dbReference>
<proteinExistence type="inferred from homology"/>
<comment type="caution">
    <text evidence="3">The sequence shown here is derived from an EMBL/GenBank/DDBJ whole genome shotgun (WGS) entry which is preliminary data.</text>
</comment>
<evidence type="ECO:0000259" key="2">
    <source>
        <dbReference type="SMART" id="SM01007"/>
    </source>
</evidence>
<organism evidence="3 4">
    <name type="scientific">Mycolicibacterium komossense</name>
    <dbReference type="NCBI Taxonomy" id="1779"/>
    <lineage>
        <taxon>Bacteria</taxon>
        <taxon>Bacillati</taxon>
        <taxon>Actinomycetota</taxon>
        <taxon>Actinomycetes</taxon>
        <taxon>Mycobacteriales</taxon>
        <taxon>Mycobacteriaceae</taxon>
        <taxon>Mycolicibacterium</taxon>
    </lineage>
</organism>
<gene>
    <name evidence="3" type="ORF">H7J73_08000</name>
</gene>
<evidence type="ECO:0000313" key="4">
    <source>
        <dbReference type="Proteomes" id="UP001526201"/>
    </source>
</evidence>
<dbReference type="Pfam" id="PF00596">
    <property type="entry name" value="Aldolase_II"/>
    <property type="match status" value="1"/>
</dbReference>
<accession>A0ABT3C916</accession>
<dbReference type="PANTHER" id="PTHR10672">
    <property type="entry name" value="ADDUCIN"/>
    <property type="match status" value="1"/>
</dbReference>
<dbReference type="PANTHER" id="PTHR10672:SF3">
    <property type="entry name" value="PROTEIN HU-LI TAI SHAO"/>
    <property type="match status" value="1"/>
</dbReference>
<sequence length="257" mass="28111">MTDLVTDPDYLDPAAYEPEIDDPAELRAHRKRRLALAYRVFGAMGWGTLGDGHISARDPQRTDAFWLGRYGVPFRDMTTDDLVLVGLDGSVEGGGHINPAAYWIHAPVHEARPEIVSAAHVHTPYGTPFSATVTKLEPVSQESCIFFEDHEIFDDEEVDIKSTDGGKRIATAIGGARAVILRNHGLLTVGSSVDVATGYFLLMERCAEVQVKAHHACPVSAEAARLVHDDFGDQAVWQVFQWAQRSLVPDPAVIAGR</sequence>